<dbReference type="Gene3D" id="3.40.630.30">
    <property type="match status" value="1"/>
</dbReference>
<dbReference type="PROSITE" id="PS51186">
    <property type="entry name" value="GNAT"/>
    <property type="match status" value="1"/>
</dbReference>
<reference evidence="2" key="1">
    <citation type="journal article" date="2010" name="ISME J.">
        <title>Metagenome of the Mediterranean deep chlorophyll maximum studied by direct and fosmid library 454 pyrosequencing.</title>
        <authorList>
            <person name="Ghai R."/>
            <person name="Martin-Cuadrado A.B."/>
            <person name="Molto A.G."/>
            <person name="Heredia I.G."/>
            <person name="Cabrera R."/>
            <person name="Martin J."/>
            <person name="Verdu M."/>
            <person name="Deschamps P."/>
            <person name="Moreira D."/>
            <person name="Lopez-Garcia P."/>
            <person name="Mira A."/>
            <person name="Rodriguez-Valera F."/>
        </authorList>
    </citation>
    <scope>NUCLEOTIDE SEQUENCE</scope>
</reference>
<protein>
    <recommendedName>
        <fullName evidence="1">N-acetyltransferase domain-containing protein</fullName>
    </recommendedName>
</protein>
<dbReference type="CDD" id="cd04301">
    <property type="entry name" value="NAT_SF"/>
    <property type="match status" value="1"/>
</dbReference>
<accession>D6PK26</accession>
<evidence type="ECO:0000259" key="1">
    <source>
        <dbReference type="PROSITE" id="PS51186"/>
    </source>
</evidence>
<feature type="domain" description="N-acetyltransferase" evidence="1">
    <location>
        <begin position="1"/>
        <end position="81"/>
    </location>
</feature>
<dbReference type="SUPFAM" id="SSF55729">
    <property type="entry name" value="Acyl-CoA N-acyltransferases (Nat)"/>
    <property type="match status" value="1"/>
</dbReference>
<sequence length="83" mass="9690">MYIDRIVVDDQFRNIKLGTKLYENILVFAKQNSLQHLTAEINLLPTINKGSFKFHESFGFQEFGTVKYSEDYEVSLQKLLINS</sequence>
<organism evidence="2">
    <name type="scientific">uncultured organism MedDCM-OCT-S04-C478</name>
    <dbReference type="NCBI Taxonomy" id="743617"/>
    <lineage>
        <taxon>unclassified sequences</taxon>
        <taxon>environmental samples</taxon>
    </lineage>
</organism>
<dbReference type="InterPro" id="IPR016181">
    <property type="entry name" value="Acyl_CoA_acyltransferase"/>
</dbReference>
<dbReference type="EMBL" id="GU943118">
    <property type="protein sequence ID" value="ADD96077.1"/>
    <property type="molecule type" value="Genomic_DNA"/>
</dbReference>
<name>D6PK26_9ZZZZ</name>
<proteinExistence type="predicted"/>
<dbReference type="AlphaFoldDB" id="D6PK26"/>
<dbReference type="GO" id="GO:0016747">
    <property type="term" value="F:acyltransferase activity, transferring groups other than amino-acyl groups"/>
    <property type="evidence" value="ECO:0007669"/>
    <property type="project" value="InterPro"/>
</dbReference>
<dbReference type="Pfam" id="PF00583">
    <property type="entry name" value="Acetyltransf_1"/>
    <property type="match status" value="1"/>
</dbReference>
<evidence type="ECO:0000313" key="2">
    <source>
        <dbReference type="EMBL" id="ADD96077.1"/>
    </source>
</evidence>
<dbReference type="InterPro" id="IPR000182">
    <property type="entry name" value="GNAT_dom"/>
</dbReference>